<evidence type="ECO:0000313" key="3">
    <source>
        <dbReference type="EMBL" id="QTA78647.1"/>
    </source>
</evidence>
<dbReference type="PROSITE" id="PS01319">
    <property type="entry name" value="RBFA"/>
    <property type="match status" value="1"/>
</dbReference>
<dbReference type="KEGG" id="dli:dnl_08710"/>
<dbReference type="Proteomes" id="UP000663720">
    <property type="component" value="Chromosome"/>
</dbReference>
<dbReference type="InterPro" id="IPR000238">
    <property type="entry name" value="RbfA"/>
</dbReference>
<evidence type="ECO:0000256" key="2">
    <source>
        <dbReference type="HAMAP-Rule" id="MF_00003"/>
    </source>
</evidence>
<keyword evidence="2" id="KW-0963">Cytoplasm</keyword>
<dbReference type="RefSeq" id="WP_207690477.1">
    <property type="nucleotide sequence ID" value="NZ_CP061799.1"/>
</dbReference>
<dbReference type="InterPro" id="IPR020053">
    <property type="entry name" value="Ribosome-bd_factorA_CS"/>
</dbReference>
<reference evidence="3" key="1">
    <citation type="journal article" date="2021" name="Microb. Physiol.">
        <title>Proteogenomic Insights into the Physiology of Marine, Sulfate-Reducing, Filamentous Desulfonema limicola and Desulfonema magnum.</title>
        <authorList>
            <person name="Schnaars V."/>
            <person name="Wohlbrand L."/>
            <person name="Scheve S."/>
            <person name="Hinrichs C."/>
            <person name="Reinhardt R."/>
            <person name="Rabus R."/>
        </authorList>
    </citation>
    <scope>NUCLEOTIDE SEQUENCE</scope>
    <source>
        <strain evidence="3">5ac10</strain>
    </source>
</reference>
<dbReference type="InterPro" id="IPR023799">
    <property type="entry name" value="RbfA_dom_sf"/>
</dbReference>
<sequence length="127" mass="14306">MKPYKRGERVGGLIQQVISDILRKDISDPRLAMATITGVKMSDDLKTARVYFSVSGDENRIEKASQGFESALGYIKRKLGSEITLRYMPKINFFYDESFDYGAYINKVLKSVNAENGNDYSSVEAQS</sequence>
<comment type="similarity">
    <text evidence="2">Belongs to the RbfA family.</text>
</comment>
<dbReference type="GO" id="GO:0005829">
    <property type="term" value="C:cytosol"/>
    <property type="evidence" value="ECO:0007669"/>
    <property type="project" value="TreeGrafter"/>
</dbReference>
<evidence type="ECO:0000313" key="4">
    <source>
        <dbReference type="Proteomes" id="UP000663720"/>
    </source>
</evidence>
<dbReference type="GO" id="GO:0043024">
    <property type="term" value="F:ribosomal small subunit binding"/>
    <property type="evidence" value="ECO:0007669"/>
    <property type="project" value="TreeGrafter"/>
</dbReference>
<dbReference type="AlphaFoldDB" id="A0A975B4H8"/>
<dbReference type="InterPro" id="IPR015946">
    <property type="entry name" value="KH_dom-like_a/b"/>
</dbReference>
<dbReference type="PANTHER" id="PTHR33515:SF1">
    <property type="entry name" value="RIBOSOME-BINDING FACTOR A, CHLOROPLASTIC-RELATED"/>
    <property type="match status" value="1"/>
</dbReference>
<dbReference type="NCBIfam" id="TIGR00082">
    <property type="entry name" value="rbfA"/>
    <property type="match status" value="1"/>
</dbReference>
<dbReference type="SUPFAM" id="SSF89919">
    <property type="entry name" value="Ribosome-binding factor A, RbfA"/>
    <property type="match status" value="1"/>
</dbReference>
<proteinExistence type="inferred from homology"/>
<accession>A0A975B4H8</accession>
<keyword evidence="4" id="KW-1185">Reference proteome</keyword>
<name>A0A975B4H8_9BACT</name>
<comment type="function">
    <text evidence="2">One of several proteins that assist in the late maturation steps of the functional core of the 30S ribosomal subunit. Associates with free 30S ribosomal subunits (but not with 30S subunits that are part of 70S ribosomes or polysomes). Required for efficient processing of 16S rRNA. May interact with the 5'-terminal helix region of 16S rRNA.</text>
</comment>
<protein>
    <recommendedName>
        <fullName evidence="2">Ribosome-binding factor A</fullName>
    </recommendedName>
</protein>
<dbReference type="GO" id="GO:0030490">
    <property type="term" value="P:maturation of SSU-rRNA"/>
    <property type="evidence" value="ECO:0007669"/>
    <property type="project" value="UniProtKB-UniRule"/>
</dbReference>
<comment type="subcellular location">
    <subcellularLocation>
        <location evidence="2">Cytoplasm</location>
    </subcellularLocation>
</comment>
<organism evidence="3 4">
    <name type="scientific">Desulfonema limicola</name>
    <dbReference type="NCBI Taxonomy" id="45656"/>
    <lineage>
        <taxon>Bacteria</taxon>
        <taxon>Pseudomonadati</taxon>
        <taxon>Thermodesulfobacteriota</taxon>
        <taxon>Desulfobacteria</taxon>
        <taxon>Desulfobacterales</taxon>
        <taxon>Desulfococcaceae</taxon>
        <taxon>Desulfonema</taxon>
    </lineage>
</organism>
<dbReference type="HAMAP" id="MF_00003">
    <property type="entry name" value="RbfA"/>
    <property type="match status" value="1"/>
</dbReference>
<evidence type="ECO:0000256" key="1">
    <source>
        <dbReference type="ARBA" id="ARBA00022517"/>
    </source>
</evidence>
<dbReference type="Pfam" id="PF02033">
    <property type="entry name" value="RBFA"/>
    <property type="match status" value="1"/>
</dbReference>
<dbReference type="EMBL" id="CP061799">
    <property type="protein sequence ID" value="QTA78647.1"/>
    <property type="molecule type" value="Genomic_DNA"/>
</dbReference>
<gene>
    <name evidence="2 3" type="primary">rbfA</name>
    <name evidence="3" type="ORF">dnl_08710</name>
</gene>
<comment type="subunit">
    <text evidence="2">Monomer. Binds 30S ribosomal subunits, but not 50S ribosomal subunits or 70S ribosomes.</text>
</comment>
<keyword evidence="1 2" id="KW-0690">Ribosome biogenesis</keyword>
<dbReference type="PANTHER" id="PTHR33515">
    <property type="entry name" value="RIBOSOME-BINDING FACTOR A, CHLOROPLASTIC-RELATED"/>
    <property type="match status" value="1"/>
</dbReference>
<dbReference type="Gene3D" id="3.30.300.20">
    <property type="match status" value="1"/>
</dbReference>